<dbReference type="AlphaFoldDB" id="A0A1I3BAA7"/>
<accession>A0A1I3BAA7</accession>
<name>A0A1I3BAA7_9LACT</name>
<evidence type="ECO:0000313" key="1">
    <source>
        <dbReference type="EMBL" id="SFH59257.1"/>
    </source>
</evidence>
<organism evidence="1 2">
    <name type="scientific">Pisciglobus halotolerans</name>
    <dbReference type="NCBI Taxonomy" id="745365"/>
    <lineage>
        <taxon>Bacteria</taxon>
        <taxon>Bacillati</taxon>
        <taxon>Bacillota</taxon>
        <taxon>Bacilli</taxon>
        <taxon>Lactobacillales</taxon>
        <taxon>Carnobacteriaceae</taxon>
    </lineage>
</organism>
<dbReference type="Pfam" id="PF22752">
    <property type="entry name" value="DUF488-N3i"/>
    <property type="match status" value="1"/>
</dbReference>
<dbReference type="EMBL" id="FOQE01000005">
    <property type="protein sequence ID" value="SFH59257.1"/>
    <property type="molecule type" value="Genomic_DNA"/>
</dbReference>
<evidence type="ECO:0000313" key="2">
    <source>
        <dbReference type="Proteomes" id="UP000198668"/>
    </source>
</evidence>
<sequence>MKKELKMKRVYEEAEKDDGYRILVDRIWPRGVAKEKAAIDEWYKEITPSTKIRKAFDHKPERFDTFKREYIDELDQNEETDAFIKKVSQQLSKETVTFVYAAKDKEYNHVVILIDYVKEKMKG</sequence>
<dbReference type="Proteomes" id="UP000198668">
    <property type="component" value="Unassembled WGS sequence"/>
</dbReference>
<keyword evidence="2" id="KW-1185">Reference proteome</keyword>
<gene>
    <name evidence="1" type="ORF">SAMN04489868_10526</name>
</gene>
<reference evidence="1 2" key="1">
    <citation type="submission" date="2016-10" db="EMBL/GenBank/DDBJ databases">
        <authorList>
            <person name="de Groot N.N."/>
        </authorList>
    </citation>
    <scope>NUCLEOTIDE SEQUENCE [LARGE SCALE GENOMIC DNA]</scope>
    <source>
        <strain evidence="1 2">DSM 27630</strain>
    </source>
</reference>
<dbReference type="PANTHER" id="PTHR36849:SF1">
    <property type="entry name" value="CYTOPLASMIC PROTEIN"/>
    <property type="match status" value="1"/>
</dbReference>
<dbReference type="RefSeq" id="WP_245741780.1">
    <property type="nucleotide sequence ID" value="NZ_FOQE01000005.1"/>
</dbReference>
<dbReference type="InterPro" id="IPR052552">
    <property type="entry name" value="YeaO-like"/>
</dbReference>
<proteinExistence type="predicted"/>
<protein>
    <submittedName>
        <fullName evidence="1">Uncharacterized conserved protein YeaO, DUF488 family</fullName>
    </submittedName>
</protein>
<dbReference type="PANTHER" id="PTHR36849">
    <property type="entry name" value="CYTOPLASMIC PROTEIN-RELATED"/>
    <property type="match status" value="1"/>
</dbReference>